<evidence type="ECO:0000313" key="2">
    <source>
        <dbReference type="EMBL" id="CAF4386593.1"/>
    </source>
</evidence>
<feature type="compositionally biased region" description="Polar residues" evidence="1">
    <location>
        <begin position="552"/>
        <end position="577"/>
    </location>
</feature>
<protein>
    <submittedName>
        <fullName evidence="2">Uncharacterized protein</fullName>
    </submittedName>
</protein>
<evidence type="ECO:0000313" key="3">
    <source>
        <dbReference type="Proteomes" id="UP000681967"/>
    </source>
</evidence>
<dbReference type="EMBL" id="CAJOBH010052636">
    <property type="protein sequence ID" value="CAF4386593.1"/>
    <property type="molecule type" value="Genomic_DNA"/>
</dbReference>
<organism evidence="2 3">
    <name type="scientific">Rotaria magnacalcarata</name>
    <dbReference type="NCBI Taxonomy" id="392030"/>
    <lineage>
        <taxon>Eukaryota</taxon>
        <taxon>Metazoa</taxon>
        <taxon>Spiralia</taxon>
        <taxon>Gnathifera</taxon>
        <taxon>Rotifera</taxon>
        <taxon>Eurotatoria</taxon>
        <taxon>Bdelloidea</taxon>
        <taxon>Philodinida</taxon>
        <taxon>Philodinidae</taxon>
        <taxon>Rotaria</taxon>
    </lineage>
</organism>
<feature type="compositionally biased region" description="Polar residues" evidence="1">
    <location>
        <begin position="626"/>
        <end position="643"/>
    </location>
</feature>
<feature type="compositionally biased region" description="Low complexity" evidence="1">
    <location>
        <begin position="598"/>
        <end position="610"/>
    </location>
</feature>
<reference evidence="2" key="1">
    <citation type="submission" date="2021-02" db="EMBL/GenBank/DDBJ databases">
        <authorList>
            <person name="Nowell W R."/>
        </authorList>
    </citation>
    <scope>NUCLEOTIDE SEQUENCE</scope>
</reference>
<dbReference type="Proteomes" id="UP000681967">
    <property type="component" value="Unassembled WGS sequence"/>
</dbReference>
<feature type="region of interest" description="Disordered" evidence="1">
    <location>
        <begin position="469"/>
        <end position="522"/>
    </location>
</feature>
<name>A0A8S2V968_9BILA</name>
<feature type="non-terminal residue" evidence="2">
    <location>
        <position position="643"/>
    </location>
</feature>
<feature type="compositionally biased region" description="Polar residues" evidence="1">
    <location>
        <begin position="473"/>
        <end position="497"/>
    </location>
</feature>
<sequence>MSTSHGRLLPVTNRKAIDSSGRIASLYDAYKDLIFESINLSMKGKRCQEIKSRKCMIINGNRDQKENILKTIGVENELRLSLSLNLRDKTGLAEILDYSNPINEYTRFFYYFYLGREEQVGDNPIRISYSDKPTKPPIGTTHIITGIKTGIEIIAVLQLTSDTQRIVEIDNALQRLRTFLLNDDRILKLTQQEENLLTNSIHTKIYSNTHDLRDINRLDDVCRFLKQAQNKTINDIVYYILRPINWLYPFYTGPGVEFISLPEHLSNNIEEYVLQLRDDILKLKKCIKEDLLKLLNGYLKDRLSNLNQQWFAVNKKYTNEIDRLSKLVTGVRSGQTSVSTVEQTLESDQKIQLQHMIHDLKQNINDLQQKGYFISDLDRLKFQYLNVADYGIDSVDNERTIECKLMPNYERDWVLCSNDSLNETNPSQLDHLRNGMIEELKYNPNIRLLYADFSYCSFELQYMLKLPSDKHYQPNNKSKSTPKIKSSMELSTNTSPRTKVFTDTKEPLVQPPKPQTSTTMPTEARAYQLKPSKSENSYQASTNLPTVHSLSNATQTSLLSQNKPYTSSPRPIETQRNGFKAAKIESSYPESIQPHRISQLSQTTHTSTSLGSKSHTSIPVSDKEQTLNLSTKKKQNLNTSSSP</sequence>
<gene>
    <name evidence="2" type="ORF">BYL167_LOCUS30968</name>
</gene>
<feature type="region of interest" description="Disordered" evidence="1">
    <location>
        <begin position="552"/>
        <end position="643"/>
    </location>
</feature>
<proteinExistence type="predicted"/>
<comment type="caution">
    <text evidence="2">The sequence shown here is derived from an EMBL/GenBank/DDBJ whole genome shotgun (WGS) entry which is preliminary data.</text>
</comment>
<evidence type="ECO:0000256" key="1">
    <source>
        <dbReference type="SAM" id="MobiDB-lite"/>
    </source>
</evidence>
<accession>A0A8S2V968</accession>
<dbReference type="AlphaFoldDB" id="A0A8S2V968"/>